<feature type="region of interest" description="Disordered" evidence="1">
    <location>
        <begin position="41"/>
        <end position="79"/>
    </location>
</feature>
<evidence type="ECO:0000313" key="2">
    <source>
        <dbReference type="EMBL" id="GLW55670.1"/>
    </source>
</evidence>
<name>A0A9W6PGI5_9ACTN</name>
<accession>A0A9W6PGI5</accession>
<gene>
    <name evidence="2" type="ORF">Kpho01_36810</name>
</gene>
<dbReference type="Proteomes" id="UP001165143">
    <property type="component" value="Unassembled WGS sequence"/>
</dbReference>
<dbReference type="EMBL" id="BSRX01000020">
    <property type="protein sequence ID" value="GLW55670.1"/>
    <property type="molecule type" value="Genomic_DNA"/>
</dbReference>
<sequence length="106" mass="11242">MSGRGVPAAAGARARPIIAAARRRAKRFSATRTPRPFVRDRIVDVSPSGPDAVRNRRLRPSAGPGTRSVPARGAARVQQPVRTALTTHVTAHVTTHITTHSGEPSP</sequence>
<proteinExistence type="predicted"/>
<reference evidence="2" key="1">
    <citation type="submission" date="2023-02" db="EMBL/GenBank/DDBJ databases">
        <title>Kitasatospora phosalacinea NBRC 14362.</title>
        <authorList>
            <person name="Ichikawa N."/>
            <person name="Sato H."/>
            <person name="Tonouchi N."/>
        </authorList>
    </citation>
    <scope>NUCLEOTIDE SEQUENCE</scope>
    <source>
        <strain evidence="2">NBRC 14362</strain>
    </source>
</reference>
<organism evidence="2 3">
    <name type="scientific">Kitasatospora phosalacinea</name>
    <dbReference type="NCBI Taxonomy" id="2065"/>
    <lineage>
        <taxon>Bacteria</taxon>
        <taxon>Bacillati</taxon>
        <taxon>Actinomycetota</taxon>
        <taxon>Actinomycetes</taxon>
        <taxon>Kitasatosporales</taxon>
        <taxon>Streptomycetaceae</taxon>
        <taxon>Kitasatospora</taxon>
    </lineage>
</organism>
<comment type="caution">
    <text evidence="2">The sequence shown here is derived from an EMBL/GenBank/DDBJ whole genome shotgun (WGS) entry which is preliminary data.</text>
</comment>
<evidence type="ECO:0000313" key="3">
    <source>
        <dbReference type="Proteomes" id="UP001165143"/>
    </source>
</evidence>
<dbReference type="AlphaFoldDB" id="A0A9W6PGI5"/>
<evidence type="ECO:0000256" key="1">
    <source>
        <dbReference type="SAM" id="MobiDB-lite"/>
    </source>
</evidence>
<protein>
    <submittedName>
        <fullName evidence="2">Uncharacterized protein</fullName>
    </submittedName>
</protein>